<dbReference type="PANTHER" id="PTHR30514">
    <property type="entry name" value="GLUCOKINASE"/>
    <property type="match status" value="1"/>
</dbReference>
<dbReference type="PANTHER" id="PTHR30514:SF10">
    <property type="entry name" value="MURR_RPIR FAMILY TRANSCRIPTIONAL REGULATOR"/>
    <property type="match status" value="1"/>
</dbReference>
<evidence type="ECO:0000313" key="5">
    <source>
        <dbReference type="EMBL" id="SEA15183.1"/>
    </source>
</evidence>
<dbReference type="GO" id="GO:0097367">
    <property type="term" value="F:carbohydrate derivative binding"/>
    <property type="evidence" value="ECO:0007669"/>
    <property type="project" value="InterPro"/>
</dbReference>
<evidence type="ECO:0000259" key="4">
    <source>
        <dbReference type="PROSITE" id="PS51071"/>
    </source>
</evidence>
<dbReference type="EMBL" id="FNQG01000009">
    <property type="protein sequence ID" value="SEA15183.1"/>
    <property type="molecule type" value="Genomic_DNA"/>
</dbReference>
<dbReference type="InterPro" id="IPR001347">
    <property type="entry name" value="SIS_dom"/>
</dbReference>
<dbReference type="Pfam" id="PF01418">
    <property type="entry name" value="HTH_6"/>
    <property type="match status" value="1"/>
</dbReference>
<dbReference type="GO" id="GO:0003677">
    <property type="term" value="F:DNA binding"/>
    <property type="evidence" value="ECO:0007669"/>
    <property type="project" value="UniProtKB-KW"/>
</dbReference>
<keyword evidence="2" id="KW-0238">DNA-binding</keyword>
<dbReference type="RefSeq" id="WP_074672651.1">
    <property type="nucleotide sequence ID" value="NZ_FNQG01000009.1"/>
</dbReference>
<dbReference type="InterPro" id="IPR000281">
    <property type="entry name" value="HTH_RpiR"/>
</dbReference>
<dbReference type="InterPro" id="IPR047640">
    <property type="entry name" value="RpiR-like"/>
</dbReference>
<evidence type="ECO:0000256" key="2">
    <source>
        <dbReference type="ARBA" id="ARBA00023125"/>
    </source>
</evidence>
<dbReference type="InterPro" id="IPR009057">
    <property type="entry name" value="Homeodomain-like_sf"/>
</dbReference>
<dbReference type="GO" id="GO:0003700">
    <property type="term" value="F:DNA-binding transcription factor activity"/>
    <property type="evidence" value="ECO:0007669"/>
    <property type="project" value="InterPro"/>
</dbReference>
<feature type="domain" description="HTH rpiR-type" evidence="4">
    <location>
        <begin position="1"/>
        <end position="76"/>
    </location>
</feature>
<proteinExistence type="predicted"/>
<reference evidence="5 6" key="1">
    <citation type="submission" date="2016-10" db="EMBL/GenBank/DDBJ databases">
        <authorList>
            <person name="de Groot N.N."/>
        </authorList>
    </citation>
    <scope>NUCLEOTIDE SEQUENCE [LARGE SCALE GENOMIC DNA]</scope>
    <source>
        <strain evidence="5 6">DSM 2872</strain>
    </source>
</reference>
<accession>A0A1H3YUF2</accession>
<dbReference type="CDD" id="cd05013">
    <property type="entry name" value="SIS_RpiR"/>
    <property type="match status" value="1"/>
</dbReference>
<keyword evidence="1" id="KW-0805">Transcription regulation</keyword>
<dbReference type="SUPFAM" id="SSF46689">
    <property type="entry name" value="Homeodomain-like"/>
    <property type="match status" value="1"/>
</dbReference>
<dbReference type="PROSITE" id="PS51071">
    <property type="entry name" value="HTH_RPIR"/>
    <property type="match status" value="1"/>
</dbReference>
<gene>
    <name evidence="5" type="ORF">SAMN05660648_02142</name>
</gene>
<dbReference type="SUPFAM" id="SSF53697">
    <property type="entry name" value="SIS domain"/>
    <property type="match status" value="1"/>
</dbReference>
<protein>
    <submittedName>
        <fullName evidence="5">Transcriptional regulator, RpiR family</fullName>
    </submittedName>
</protein>
<dbReference type="InterPro" id="IPR046348">
    <property type="entry name" value="SIS_dom_sf"/>
</dbReference>
<dbReference type="GO" id="GO:1901135">
    <property type="term" value="P:carbohydrate derivative metabolic process"/>
    <property type="evidence" value="ECO:0007669"/>
    <property type="project" value="InterPro"/>
</dbReference>
<name>A0A1H3YUF2_SELRU</name>
<dbReference type="Proteomes" id="UP000183469">
    <property type="component" value="Unassembled WGS sequence"/>
</dbReference>
<dbReference type="AlphaFoldDB" id="A0A1H3YUF2"/>
<dbReference type="InterPro" id="IPR036388">
    <property type="entry name" value="WH-like_DNA-bd_sf"/>
</dbReference>
<dbReference type="Gene3D" id="1.10.10.10">
    <property type="entry name" value="Winged helix-like DNA-binding domain superfamily/Winged helix DNA-binding domain"/>
    <property type="match status" value="1"/>
</dbReference>
<evidence type="ECO:0000313" key="6">
    <source>
        <dbReference type="Proteomes" id="UP000183469"/>
    </source>
</evidence>
<dbReference type="OrthoDB" id="3684496at2"/>
<dbReference type="InterPro" id="IPR035472">
    <property type="entry name" value="RpiR-like_SIS"/>
</dbReference>
<sequence>MRLLRKMQEQERFSPSEQNMINYILSHKRELANLSIRDLAQRTYSSPAGIFRLCQKLGLKGYNEFKLRFISEFNRTEKAAPCEEIKIKRPITSTDNPEGIIQKMAALEIESIEETKNEMDIAQVVRVAKMMRKAASIDIYAYDQNYHLAQSMVFNMLQVKCVAVANSSMTSQLAQAMLSDSTHLAVIISRTGMNKRLLRTAQLLKQQGTKIVLFSTSEKTPLAKYADEFLYVANTLDLDYMDMGGMIFSVGVRYYQDVLFGLLLAQDYDDIETFTNRLDDGMGHFDDNDRLW</sequence>
<organism evidence="5 6">
    <name type="scientific">Selenomonas ruminantium</name>
    <dbReference type="NCBI Taxonomy" id="971"/>
    <lineage>
        <taxon>Bacteria</taxon>
        <taxon>Bacillati</taxon>
        <taxon>Bacillota</taxon>
        <taxon>Negativicutes</taxon>
        <taxon>Selenomonadales</taxon>
        <taxon>Selenomonadaceae</taxon>
        <taxon>Selenomonas</taxon>
    </lineage>
</organism>
<evidence type="ECO:0000256" key="3">
    <source>
        <dbReference type="ARBA" id="ARBA00023163"/>
    </source>
</evidence>
<keyword evidence="3" id="KW-0804">Transcription</keyword>
<evidence type="ECO:0000256" key="1">
    <source>
        <dbReference type="ARBA" id="ARBA00023015"/>
    </source>
</evidence>
<dbReference type="Gene3D" id="3.40.50.10490">
    <property type="entry name" value="Glucose-6-phosphate isomerase like protein, domain 1"/>
    <property type="match status" value="1"/>
</dbReference>
<dbReference type="Pfam" id="PF01380">
    <property type="entry name" value="SIS"/>
    <property type="match status" value="1"/>
</dbReference>